<name>A0ABX8LYG9_9GAMM</name>
<dbReference type="EMBL" id="CP020335">
    <property type="protein sequence ID" value="QXF35550.1"/>
    <property type="molecule type" value="Genomic_DNA"/>
</dbReference>
<protein>
    <recommendedName>
        <fullName evidence="1">DUF4123 domain-containing protein</fullName>
    </recommendedName>
</protein>
<dbReference type="RefSeq" id="WP_217470374.1">
    <property type="nucleotide sequence ID" value="NZ_CP020335.1"/>
</dbReference>
<dbReference type="Proteomes" id="UP000693715">
    <property type="component" value="Chromosome"/>
</dbReference>
<keyword evidence="3" id="KW-1185">Reference proteome</keyword>
<reference evidence="2 3" key="1">
    <citation type="submission" date="2017-03" db="EMBL/GenBank/DDBJ databases">
        <title>Genome comparison of Photorhabdus luminescens strain 0813-124 phase variants.</title>
        <authorList>
            <person name="Chien C.-C."/>
            <person name="Chen W.-J."/>
            <person name="Shih M.-C."/>
            <person name="Hsieh F.-C."/>
        </authorList>
    </citation>
    <scope>NUCLEOTIDE SEQUENCE [LARGE SCALE GENOMIC DNA]</scope>
    <source>
        <strain evidence="2 3">0813-124 phase II</strain>
    </source>
</reference>
<feature type="domain" description="DUF4123" evidence="1">
    <location>
        <begin position="83"/>
        <end position="180"/>
    </location>
</feature>
<sequence>MTEATTPLTVDYDFSPEAETGRQTGLLADLRTAFTQHGDHGFLLVDPAVFLDTRQAEGFPVAILNHQPAAIPTQIKHHRFESRYSPWLVPLNLNRPEDAELLALSVTQALQETDPAELIAGRGRMVCGWLFSASPASAIAHHISMMAVQSVSFQPQVMLRFYDPAVNNAFWPLLDSWQRSRLLGPLTDWYLIDGDGQLLRRDNAESANELYIFSLSLTAEQVEEMAWSGPMNRALRRYRQAHRDQLRRTELESLHIMLALLRRVTTRYAFNAVQDLETCALHGLLYHPEIDLHPRIQSLLSHEEGGSAGGYVIRTAGMTVETWSALVRDCCHLNPAIIPLKNQEMLL</sequence>
<evidence type="ECO:0000259" key="1">
    <source>
        <dbReference type="Pfam" id="PF13503"/>
    </source>
</evidence>
<gene>
    <name evidence="2" type="ORF">B0X70_21910</name>
</gene>
<accession>A0ABX8LYG9</accession>
<dbReference type="Pfam" id="PF13503">
    <property type="entry name" value="DUF4123"/>
    <property type="match status" value="1"/>
</dbReference>
<proteinExistence type="predicted"/>
<evidence type="ECO:0000313" key="2">
    <source>
        <dbReference type="EMBL" id="QXF35550.1"/>
    </source>
</evidence>
<evidence type="ECO:0000313" key="3">
    <source>
        <dbReference type="Proteomes" id="UP000693715"/>
    </source>
</evidence>
<organism evidence="2 3">
    <name type="scientific">Photorhabdus akhurstii</name>
    <dbReference type="NCBI Taxonomy" id="171438"/>
    <lineage>
        <taxon>Bacteria</taxon>
        <taxon>Pseudomonadati</taxon>
        <taxon>Pseudomonadota</taxon>
        <taxon>Gammaproteobacteria</taxon>
        <taxon>Enterobacterales</taxon>
        <taxon>Morganellaceae</taxon>
        <taxon>Photorhabdus</taxon>
    </lineage>
</organism>
<dbReference type="InterPro" id="IPR025391">
    <property type="entry name" value="DUF4123"/>
</dbReference>